<evidence type="ECO:0000313" key="2">
    <source>
        <dbReference type="Proteomes" id="UP000296862"/>
    </source>
</evidence>
<sequence length="1124" mass="127814">MRKYITLVIVLFYKMTCLAQEMPKVIPPSPEAASVFKFSEVPVSLYTGLPNISIPLFEIESGGVKVPISLSYHARGIKVAEISSRVGLGWTLNAGGMISRQIRCQPDGEGYPAPPYNASFDFSKSLALRNYIWNSFTGREEDWVDFIPDQYFFNTGTGLSGKFIHDYADNQILPQNYSNVKVHSVGRITDDKGNEYFFEEGDSEIVNENLAMEQGAYASTNPTNPSSHINTWYLYQIKTPTGQEINFTYENENINYLRRSYDKYEHAYTIHNTGGGDVEIPGGYKSYSNRIQSYQKRIREISFDKGSVVFEYGTESRLDFGGKYLKNVTLYDNAGAIIQQKVLDYEYTNSDDIDSIANMNWNLMQMDQNAANRLFLKSVQTKYTDEHTLPPYQFEYDTNKLPSRHSNSVDAWGYYNGKQNGQFFPESYMNGGGRVVDTIKSGAGLLKKIIYPEGGSANFYYEPNRVFSKFPKSTVYMDSSSPLLKKEFTLSPLDHEFTDSIRNQPIYTLPSKIFRKAFTIRNTVISNFQYSSIMGDETCDSTHPNHCNFRVSIRKLEDDTPICNLFPTNDGQHHAMRRLSPGNYVLVVEPTHPATFNPVNVMETDENFFMVHLQWLEEVAGFDDPIFAGGKRIHKIEYQDTQGNTGLTKTYDYTDPDTGKSSGQLFGLANFLGIKEVVTTVGGQTFNLLQPHGNIPGAPLSTYQEASLGYGVVTEYIGEGNNTIGKSVYRYTMTPESGDYYTFPFHPPPDHEWLRGKELSVVHYRKNDDETYSPVKKTENKYLYGGETYDVGFGEESSPSCFYSLPYRKLWEENLNCDFGSGEPVELYCTHSGYKKNNKMFRLPLAAIYIDTDAHTSASWLMYKVYHLTGGTVDLWKTKTTDYSMNGNEIINTTDYHYRHDYNYNVSVATQSTSDENPIVTRYYYATDPEMENEPIVDSLKSKNMIDTPLTIKTYKNHIKLSENKTIYSNWGSSLFLPEIIQTSKGNADLENRVRYNRYDTSGNPLEVQMENGMLVSYIWGYNKTQPIAKIENATNAEIASVLGMDVTTADESNLSLIDNLRDTLPNAMITTLTYRPLIGVTTITDPKGYKTTYTYDNFGRLSSVMDHEGNTISENEYHYRNQN</sequence>
<dbReference type="InterPro" id="IPR031325">
    <property type="entry name" value="RHS_repeat"/>
</dbReference>
<dbReference type="OrthoDB" id="9814627at2"/>
<dbReference type="Proteomes" id="UP000296862">
    <property type="component" value="Chromosome"/>
</dbReference>
<protein>
    <submittedName>
        <fullName evidence="1">Uncharacterized protein</fullName>
    </submittedName>
</protein>
<dbReference type="KEGG" id="fsn:GS03_02392"/>
<evidence type="ECO:0000313" key="1">
    <source>
        <dbReference type="EMBL" id="QBZ98880.1"/>
    </source>
</evidence>
<dbReference type="NCBIfam" id="TIGR01643">
    <property type="entry name" value="YD_repeat_2x"/>
    <property type="match status" value="1"/>
</dbReference>
<dbReference type="Pfam" id="PF05593">
    <property type="entry name" value="RHS_repeat"/>
    <property type="match status" value="1"/>
</dbReference>
<dbReference type="RefSeq" id="WP_136152762.1">
    <property type="nucleotide sequence ID" value="NZ_CP038810.1"/>
</dbReference>
<proteinExistence type="predicted"/>
<dbReference type="InterPro" id="IPR006530">
    <property type="entry name" value="YD"/>
</dbReference>
<reference evidence="1 2" key="1">
    <citation type="submission" date="2019-04" db="EMBL/GenBank/DDBJ databases">
        <title>Flavobacterium sp. GS03.</title>
        <authorList>
            <person name="Kim H."/>
        </authorList>
    </citation>
    <scope>NUCLEOTIDE SEQUENCE [LARGE SCALE GENOMIC DNA]</scope>
    <source>
        <strain evidence="1 2">GS03</strain>
    </source>
</reference>
<dbReference type="AlphaFoldDB" id="A0A4P7PWP7"/>
<keyword evidence="2" id="KW-1185">Reference proteome</keyword>
<gene>
    <name evidence="1" type="ORF">GS03_02392</name>
</gene>
<organism evidence="1 2">
    <name type="scientific">Flavobacterium sangjuense</name>
    <dbReference type="NCBI Taxonomy" id="2518177"/>
    <lineage>
        <taxon>Bacteria</taxon>
        <taxon>Pseudomonadati</taxon>
        <taxon>Bacteroidota</taxon>
        <taxon>Flavobacteriia</taxon>
        <taxon>Flavobacteriales</taxon>
        <taxon>Flavobacteriaceae</taxon>
        <taxon>Flavobacterium</taxon>
    </lineage>
</organism>
<dbReference type="Gene3D" id="2.180.10.10">
    <property type="entry name" value="RHS repeat-associated core"/>
    <property type="match status" value="1"/>
</dbReference>
<dbReference type="EMBL" id="CP038810">
    <property type="protein sequence ID" value="QBZ98880.1"/>
    <property type="molecule type" value="Genomic_DNA"/>
</dbReference>
<name>A0A4P7PWP7_9FLAO</name>
<accession>A0A4P7PWP7</accession>